<gene>
    <name evidence="3" type="ORF">PF001_g20217</name>
    <name evidence="2" type="ORF">PF011_g22003</name>
</gene>
<dbReference type="Proteomes" id="UP000437068">
    <property type="component" value="Unassembled WGS sequence"/>
</dbReference>
<organism evidence="2 5">
    <name type="scientific">Phytophthora fragariae</name>
    <dbReference type="NCBI Taxonomy" id="53985"/>
    <lineage>
        <taxon>Eukaryota</taxon>
        <taxon>Sar</taxon>
        <taxon>Stramenopiles</taxon>
        <taxon>Oomycota</taxon>
        <taxon>Peronosporomycetes</taxon>
        <taxon>Peronosporales</taxon>
        <taxon>Peronosporaceae</taxon>
        <taxon>Phytophthora</taxon>
    </lineage>
</organism>
<evidence type="ECO:0000256" key="1">
    <source>
        <dbReference type="SAM" id="MobiDB-lite"/>
    </source>
</evidence>
<protein>
    <submittedName>
        <fullName evidence="2">Uncharacterized protein</fullName>
    </submittedName>
</protein>
<sequence length="89" mass="9452">MSSRMTTTSASTAAMTAVGTRPTTNVNGSTLTTAITSVNMTTTVTTMTTATTGTGSGSVGLLLDWQRRRRRQCRVFKVDSRFLACLPAE</sequence>
<dbReference type="EMBL" id="QXGE01001720">
    <property type="protein sequence ID" value="KAE9289085.1"/>
    <property type="molecule type" value="Genomic_DNA"/>
</dbReference>
<comment type="caution">
    <text evidence="2">The sequence shown here is derived from an EMBL/GenBank/DDBJ whole genome shotgun (WGS) entry which is preliminary data.</text>
</comment>
<dbReference type="AlphaFoldDB" id="A0A6A3IHL9"/>
<dbReference type="EMBL" id="QXFW01002149">
    <property type="protein sequence ID" value="KAE8981487.1"/>
    <property type="molecule type" value="Genomic_DNA"/>
</dbReference>
<reference evidence="2 5" key="1">
    <citation type="submission" date="2018-09" db="EMBL/GenBank/DDBJ databases">
        <title>Genomic investigation of the strawberry pathogen Phytophthora fragariae indicates pathogenicity is determined by transcriptional variation in three key races.</title>
        <authorList>
            <person name="Adams T.M."/>
            <person name="Armitage A.D."/>
            <person name="Sobczyk M.K."/>
            <person name="Bates H.J."/>
            <person name="Dunwell J.M."/>
            <person name="Nellist C.F."/>
            <person name="Harrison R.J."/>
        </authorList>
    </citation>
    <scope>NUCLEOTIDE SEQUENCE [LARGE SCALE GENOMIC DNA]</scope>
    <source>
        <strain evidence="3 4">A4</strain>
        <strain evidence="2 5">SCRP245</strain>
    </source>
</reference>
<dbReference type="Proteomes" id="UP000460718">
    <property type="component" value="Unassembled WGS sequence"/>
</dbReference>
<evidence type="ECO:0000313" key="5">
    <source>
        <dbReference type="Proteomes" id="UP000460718"/>
    </source>
</evidence>
<name>A0A6A3IHL9_9STRA</name>
<accession>A0A6A3IHL9</accession>
<proteinExistence type="predicted"/>
<evidence type="ECO:0000313" key="4">
    <source>
        <dbReference type="Proteomes" id="UP000437068"/>
    </source>
</evidence>
<evidence type="ECO:0000313" key="3">
    <source>
        <dbReference type="EMBL" id="KAE9289085.1"/>
    </source>
</evidence>
<evidence type="ECO:0000313" key="2">
    <source>
        <dbReference type="EMBL" id="KAE8981487.1"/>
    </source>
</evidence>
<feature type="region of interest" description="Disordered" evidence="1">
    <location>
        <begin position="1"/>
        <end position="29"/>
    </location>
</feature>
<feature type="compositionally biased region" description="Low complexity" evidence="1">
    <location>
        <begin position="1"/>
        <end position="17"/>
    </location>
</feature>